<dbReference type="EMBL" id="CM007894">
    <property type="protein sequence ID" value="OTG25415.1"/>
    <property type="molecule type" value="Genomic_DNA"/>
</dbReference>
<dbReference type="Proteomes" id="UP000215914">
    <property type="component" value="Chromosome 5"/>
</dbReference>
<dbReference type="AlphaFoldDB" id="A0A251UQ14"/>
<evidence type="ECO:0000313" key="1">
    <source>
        <dbReference type="EMBL" id="KAF5806054.1"/>
    </source>
</evidence>
<dbReference type="Gramene" id="mRNA:HanXRQr2_Chr05g0216871">
    <property type="protein sequence ID" value="mRNA:HanXRQr2_Chr05g0216871"/>
    <property type="gene ID" value="HanXRQr2_Chr05g0216871"/>
</dbReference>
<gene>
    <name evidence="2" type="ORF">HannXRQ_Chr05g0147421</name>
    <name evidence="1" type="ORF">HanXRQr2_Chr05g0216871</name>
</gene>
<organism evidence="2 3">
    <name type="scientific">Helianthus annuus</name>
    <name type="common">Common sunflower</name>
    <dbReference type="NCBI Taxonomy" id="4232"/>
    <lineage>
        <taxon>Eukaryota</taxon>
        <taxon>Viridiplantae</taxon>
        <taxon>Streptophyta</taxon>
        <taxon>Embryophyta</taxon>
        <taxon>Tracheophyta</taxon>
        <taxon>Spermatophyta</taxon>
        <taxon>Magnoliopsida</taxon>
        <taxon>eudicotyledons</taxon>
        <taxon>Gunneridae</taxon>
        <taxon>Pentapetalae</taxon>
        <taxon>asterids</taxon>
        <taxon>campanulids</taxon>
        <taxon>Asterales</taxon>
        <taxon>Asteraceae</taxon>
        <taxon>Asteroideae</taxon>
        <taxon>Heliantheae alliance</taxon>
        <taxon>Heliantheae</taxon>
        <taxon>Helianthus</taxon>
    </lineage>
</organism>
<reference evidence="1 3" key="1">
    <citation type="journal article" date="2017" name="Nature">
        <title>The sunflower genome provides insights into oil metabolism, flowering and Asterid evolution.</title>
        <authorList>
            <person name="Badouin H."/>
            <person name="Gouzy J."/>
            <person name="Grassa C.J."/>
            <person name="Murat F."/>
            <person name="Staton S.E."/>
            <person name="Cottret L."/>
            <person name="Lelandais-Briere C."/>
            <person name="Owens G.L."/>
            <person name="Carrere S."/>
            <person name="Mayjonade B."/>
            <person name="Legrand L."/>
            <person name="Gill N."/>
            <person name="Kane N.C."/>
            <person name="Bowers J.E."/>
            <person name="Hubner S."/>
            <person name="Bellec A."/>
            <person name="Berard A."/>
            <person name="Berges H."/>
            <person name="Blanchet N."/>
            <person name="Boniface M.C."/>
            <person name="Brunel D."/>
            <person name="Catrice O."/>
            <person name="Chaidir N."/>
            <person name="Claudel C."/>
            <person name="Donnadieu C."/>
            <person name="Faraut T."/>
            <person name="Fievet G."/>
            <person name="Helmstetter N."/>
            <person name="King M."/>
            <person name="Knapp S.J."/>
            <person name="Lai Z."/>
            <person name="Le Paslier M.C."/>
            <person name="Lippi Y."/>
            <person name="Lorenzon L."/>
            <person name="Mandel J.R."/>
            <person name="Marage G."/>
            <person name="Marchand G."/>
            <person name="Marquand E."/>
            <person name="Bret-Mestries E."/>
            <person name="Morien E."/>
            <person name="Nambeesan S."/>
            <person name="Nguyen T."/>
            <person name="Pegot-Espagnet P."/>
            <person name="Pouilly N."/>
            <person name="Raftis F."/>
            <person name="Sallet E."/>
            <person name="Schiex T."/>
            <person name="Thomas J."/>
            <person name="Vandecasteele C."/>
            <person name="Vares D."/>
            <person name="Vear F."/>
            <person name="Vautrin S."/>
            <person name="Crespi M."/>
            <person name="Mangin B."/>
            <person name="Burke J.M."/>
            <person name="Salse J."/>
            <person name="Munos S."/>
            <person name="Vincourt P."/>
            <person name="Rieseberg L.H."/>
            <person name="Langlade N.B."/>
        </authorList>
    </citation>
    <scope>NUCLEOTIDE SEQUENCE [LARGE SCALE GENOMIC DNA]</scope>
    <source>
        <strain evidence="3">cv. SF193</strain>
        <tissue evidence="1">Leaves</tissue>
    </source>
</reference>
<dbReference type="EMBL" id="MNCJ02000320">
    <property type="protein sequence ID" value="KAF5806054.1"/>
    <property type="molecule type" value="Genomic_DNA"/>
</dbReference>
<accession>A0A251UQ14</accession>
<keyword evidence="3" id="KW-1185">Reference proteome</keyword>
<evidence type="ECO:0000313" key="3">
    <source>
        <dbReference type="Proteomes" id="UP000215914"/>
    </source>
</evidence>
<sequence length="62" mass="6612">MIVPEMGVWLAGKCCRKTCNFGPCSREEEDGFKSSKSSLSINCTSFVTNSSTALVLSAEAAM</sequence>
<dbReference type="InParanoid" id="A0A251UQ14"/>
<evidence type="ECO:0000313" key="2">
    <source>
        <dbReference type="EMBL" id="OTG25415.1"/>
    </source>
</evidence>
<reference evidence="2" key="2">
    <citation type="submission" date="2017-02" db="EMBL/GenBank/DDBJ databases">
        <title>Sunflower complete genome.</title>
        <authorList>
            <person name="Langlade N."/>
            <person name="Munos S."/>
        </authorList>
    </citation>
    <scope>NUCLEOTIDE SEQUENCE [LARGE SCALE GENOMIC DNA]</scope>
    <source>
        <tissue evidence="2">Leaves</tissue>
    </source>
</reference>
<protein>
    <submittedName>
        <fullName evidence="2">Uncharacterized protein</fullName>
    </submittedName>
</protein>
<name>A0A251UQ14_HELAN</name>
<reference evidence="1" key="3">
    <citation type="submission" date="2020-06" db="EMBL/GenBank/DDBJ databases">
        <title>Helianthus annuus Genome sequencing and assembly Release 2.</title>
        <authorList>
            <person name="Gouzy J."/>
            <person name="Langlade N."/>
            <person name="Munos S."/>
        </authorList>
    </citation>
    <scope>NUCLEOTIDE SEQUENCE</scope>
    <source>
        <tissue evidence="1">Leaves</tissue>
    </source>
</reference>
<proteinExistence type="predicted"/>